<organism evidence="9 10">
    <name type="scientific">Candidatus Pandoraea novymonadis</name>
    <dbReference type="NCBI Taxonomy" id="1808959"/>
    <lineage>
        <taxon>Bacteria</taxon>
        <taxon>Pseudomonadati</taxon>
        <taxon>Pseudomonadota</taxon>
        <taxon>Betaproteobacteria</taxon>
        <taxon>Burkholderiales</taxon>
        <taxon>Burkholderiaceae</taxon>
        <taxon>Pandoraea</taxon>
    </lineage>
</organism>
<feature type="binding site" evidence="7">
    <location>
        <position position="9"/>
    </location>
    <ligand>
        <name>a divalent metal cation</name>
        <dbReference type="ChEBI" id="CHEBI:60240"/>
    </ligand>
</feature>
<dbReference type="PANTHER" id="PTHR30457">
    <property type="entry name" value="5'-NUCLEOTIDASE SURE"/>
    <property type="match status" value="1"/>
</dbReference>
<comment type="function">
    <text evidence="7">Nucleotidase that shows phosphatase activity on nucleoside 5'-monophosphates.</text>
</comment>
<dbReference type="EC" id="3.1.3.5" evidence="7"/>
<feature type="binding site" evidence="7">
    <location>
        <position position="39"/>
    </location>
    <ligand>
        <name>a divalent metal cation</name>
        <dbReference type="ChEBI" id="CHEBI:60240"/>
    </ligand>
</feature>
<feature type="binding site" evidence="7">
    <location>
        <position position="8"/>
    </location>
    <ligand>
        <name>a divalent metal cation</name>
        <dbReference type="ChEBI" id="CHEBI:60240"/>
    </ligand>
</feature>
<comment type="catalytic activity">
    <reaction evidence="1 7">
        <text>a ribonucleoside 5'-phosphate + H2O = a ribonucleoside + phosphate</text>
        <dbReference type="Rhea" id="RHEA:12484"/>
        <dbReference type="ChEBI" id="CHEBI:15377"/>
        <dbReference type="ChEBI" id="CHEBI:18254"/>
        <dbReference type="ChEBI" id="CHEBI:43474"/>
        <dbReference type="ChEBI" id="CHEBI:58043"/>
        <dbReference type="EC" id="3.1.3.5"/>
    </reaction>
</comment>
<dbReference type="RefSeq" id="WP_106181864.1">
    <property type="nucleotide sequence ID" value="NZ_MUHY01000001.1"/>
</dbReference>
<dbReference type="InterPro" id="IPR030048">
    <property type="entry name" value="SurE"/>
</dbReference>
<dbReference type="PANTHER" id="PTHR30457:SF12">
    <property type="entry name" value="5'_3'-NUCLEOTIDASE SURE"/>
    <property type="match status" value="1"/>
</dbReference>
<dbReference type="Gene3D" id="3.40.1210.10">
    <property type="entry name" value="Survival protein SurE-like phosphatase/nucleotidase"/>
    <property type="match status" value="1"/>
</dbReference>
<evidence type="ECO:0000256" key="3">
    <source>
        <dbReference type="ARBA" id="ARBA00022490"/>
    </source>
</evidence>
<dbReference type="NCBIfam" id="TIGR00087">
    <property type="entry name" value="surE"/>
    <property type="match status" value="1"/>
</dbReference>
<comment type="subcellular location">
    <subcellularLocation>
        <location evidence="7">Cytoplasm</location>
    </subcellularLocation>
</comment>
<evidence type="ECO:0000256" key="2">
    <source>
        <dbReference type="ARBA" id="ARBA00011062"/>
    </source>
</evidence>
<evidence type="ECO:0000256" key="6">
    <source>
        <dbReference type="ARBA" id="ARBA00022801"/>
    </source>
</evidence>
<keyword evidence="4 7" id="KW-0479">Metal-binding</keyword>
<evidence type="ECO:0000259" key="8">
    <source>
        <dbReference type="Pfam" id="PF01975"/>
    </source>
</evidence>
<protein>
    <recommendedName>
        <fullName evidence="7">5'-nucleotidase SurE</fullName>
        <ecNumber evidence="7">3.1.3.5</ecNumber>
    </recommendedName>
    <alternativeName>
        <fullName evidence="7">Nucleoside 5'-monophosphate phosphohydrolase</fullName>
    </alternativeName>
</protein>
<keyword evidence="3 7" id="KW-0963">Cytoplasm</keyword>
<comment type="cofactor">
    <cofactor evidence="7">
        <name>a divalent metal cation</name>
        <dbReference type="ChEBI" id="CHEBI:60240"/>
    </cofactor>
    <text evidence="7">Binds 1 divalent metal cation per subunit.</text>
</comment>
<dbReference type="SUPFAM" id="SSF64167">
    <property type="entry name" value="SurE-like"/>
    <property type="match status" value="1"/>
</dbReference>
<keyword evidence="6 7" id="KW-0378">Hydrolase</keyword>
<proteinExistence type="inferred from homology"/>
<feature type="domain" description="Survival protein SurE-like phosphatase/nucleotidase" evidence="8">
    <location>
        <begin position="3"/>
        <end position="182"/>
    </location>
</feature>
<dbReference type="NCBIfam" id="NF001489">
    <property type="entry name" value="PRK00346.1-3"/>
    <property type="match status" value="1"/>
</dbReference>
<dbReference type="Proteomes" id="UP000242660">
    <property type="component" value="Unassembled WGS sequence"/>
</dbReference>
<dbReference type="HAMAP" id="MF_00060">
    <property type="entry name" value="SurE"/>
    <property type="match status" value="1"/>
</dbReference>
<gene>
    <name evidence="7 9" type="primary">surE</name>
    <name evidence="9" type="ORF">BZL35_00143</name>
</gene>
<name>A0ABX5FDW8_9BURK</name>
<dbReference type="InterPro" id="IPR036523">
    <property type="entry name" value="SurE-like_sf"/>
</dbReference>
<evidence type="ECO:0000256" key="4">
    <source>
        <dbReference type="ARBA" id="ARBA00022723"/>
    </source>
</evidence>
<sequence length="249" mass="27220">MRILISNDDGYQSPGLAVLYEALVPLGEITVVAPERNCSGASNSLTLQRPLSVFLGANGFRYVNGTPTDCVHIALTGLLDTHPDIVVSGINDGQNMGEDTLYSGTVAAATEGFLFGIPSFAFSQVNKGWSHLDSATQVVREVVERYMEWPLSTPFLLNVNIPNLPYSQLKGMLATRLGKRHPSHPVIRQESPHGDTIYWIGPAGEARDSSEGTDFHAVEHDHVSLTPLQLDLTHTDQLRVVNDWLMRCG</sequence>
<keyword evidence="5 7" id="KW-0547">Nucleotide-binding</keyword>
<evidence type="ECO:0000256" key="1">
    <source>
        <dbReference type="ARBA" id="ARBA00000815"/>
    </source>
</evidence>
<dbReference type="NCBIfam" id="NF001490">
    <property type="entry name" value="PRK00346.1-4"/>
    <property type="match status" value="1"/>
</dbReference>
<accession>A0ABX5FDW8</accession>
<comment type="similarity">
    <text evidence="2 7">Belongs to the SurE nucleotidase family.</text>
</comment>
<evidence type="ECO:0000313" key="10">
    <source>
        <dbReference type="Proteomes" id="UP000242660"/>
    </source>
</evidence>
<evidence type="ECO:0000256" key="7">
    <source>
        <dbReference type="HAMAP-Rule" id="MF_00060"/>
    </source>
</evidence>
<feature type="binding site" evidence="7">
    <location>
        <position position="91"/>
    </location>
    <ligand>
        <name>a divalent metal cation</name>
        <dbReference type="ChEBI" id="CHEBI:60240"/>
    </ligand>
</feature>
<reference evidence="9 10" key="1">
    <citation type="journal article" date="2017" name="Front. Microbiol.">
        <title>Genome of Ca. Pandoraea novymonadis, an Endosymbiotic Bacterium of the Trypanosomatid Novymonas esmeraldas.</title>
        <authorList>
            <person name="Kostygov A.Y."/>
            <person name="Butenko A."/>
            <person name="Nenarokova A."/>
            <person name="Tashyreva D."/>
            <person name="Flegontov P."/>
            <person name="Lukes J."/>
            <person name="Yurchenko V."/>
        </authorList>
    </citation>
    <scope>NUCLEOTIDE SEQUENCE [LARGE SCALE GENOMIC DNA]</scope>
    <source>
        <strain evidence="9 10">E262</strain>
    </source>
</reference>
<dbReference type="Pfam" id="PF01975">
    <property type="entry name" value="SurE"/>
    <property type="match status" value="1"/>
</dbReference>
<evidence type="ECO:0000313" key="9">
    <source>
        <dbReference type="EMBL" id="PSB91923.1"/>
    </source>
</evidence>
<dbReference type="EMBL" id="MUHY01000001">
    <property type="protein sequence ID" value="PSB91923.1"/>
    <property type="molecule type" value="Genomic_DNA"/>
</dbReference>
<keyword evidence="10" id="KW-1185">Reference proteome</keyword>
<evidence type="ECO:0000256" key="5">
    <source>
        <dbReference type="ARBA" id="ARBA00022741"/>
    </source>
</evidence>
<comment type="caution">
    <text evidence="9">The sequence shown here is derived from an EMBL/GenBank/DDBJ whole genome shotgun (WGS) entry which is preliminary data.</text>
</comment>
<dbReference type="InterPro" id="IPR002828">
    <property type="entry name" value="SurE-like_Pase/nucleotidase"/>
</dbReference>